<evidence type="ECO:0000256" key="3">
    <source>
        <dbReference type="ARBA" id="ARBA00022692"/>
    </source>
</evidence>
<comment type="subcellular location">
    <subcellularLocation>
        <location evidence="1">Cell membrane</location>
        <topology evidence="1">Multi-pass membrane protein</topology>
    </subcellularLocation>
</comment>
<feature type="transmembrane region" description="Helical" evidence="9">
    <location>
        <begin position="202"/>
        <end position="220"/>
    </location>
</feature>
<dbReference type="InterPro" id="IPR000276">
    <property type="entry name" value="GPCR_Rhodpsn"/>
</dbReference>
<dbReference type="Proteomes" id="UP001205998">
    <property type="component" value="Unassembled WGS sequence"/>
</dbReference>
<comment type="caution">
    <text evidence="11">The sequence shown here is derived from an EMBL/GenBank/DDBJ whole genome shotgun (WGS) entry which is preliminary data.</text>
</comment>
<dbReference type="AlphaFoldDB" id="A0AAD5B4E7"/>
<evidence type="ECO:0000256" key="4">
    <source>
        <dbReference type="ARBA" id="ARBA00022989"/>
    </source>
</evidence>
<dbReference type="GO" id="GO:0005886">
    <property type="term" value="C:plasma membrane"/>
    <property type="evidence" value="ECO:0007669"/>
    <property type="project" value="UniProtKB-SubCell"/>
</dbReference>
<keyword evidence="4 9" id="KW-1133">Transmembrane helix</keyword>
<feature type="transmembrane region" description="Helical" evidence="9">
    <location>
        <begin position="76"/>
        <end position="96"/>
    </location>
</feature>
<dbReference type="PRINTS" id="PR01157">
    <property type="entry name" value="P2YPURNOCPTR"/>
</dbReference>
<keyword evidence="6 9" id="KW-0472">Membrane</keyword>
<evidence type="ECO:0000313" key="12">
    <source>
        <dbReference type="Proteomes" id="UP001205998"/>
    </source>
</evidence>
<evidence type="ECO:0000256" key="6">
    <source>
        <dbReference type="ARBA" id="ARBA00023136"/>
    </source>
</evidence>
<feature type="domain" description="G-protein coupled receptors family 1 profile" evidence="10">
    <location>
        <begin position="12"/>
        <end position="263"/>
    </location>
</feature>
<dbReference type="PRINTS" id="PR00237">
    <property type="entry name" value="GPCRRHODOPSN"/>
</dbReference>
<gene>
    <name evidence="11" type="ORF">C0J50_3009</name>
</gene>
<dbReference type="GO" id="GO:0004930">
    <property type="term" value="F:G protein-coupled receptor activity"/>
    <property type="evidence" value="ECO:0007669"/>
    <property type="project" value="UniProtKB-KW"/>
</dbReference>
<feature type="transmembrane region" description="Helical" evidence="9">
    <location>
        <begin position="155"/>
        <end position="181"/>
    </location>
</feature>
<keyword evidence="3 9" id="KW-0812">Transmembrane</keyword>
<keyword evidence="2" id="KW-1003">Cell membrane</keyword>
<dbReference type="PANTHER" id="PTHR24231">
    <property type="entry name" value="PURINOCEPTOR-RELATED G-PROTEIN COUPLED RECEPTOR"/>
    <property type="match status" value="1"/>
</dbReference>
<evidence type="ECO:0000256" key="8">
    <source>
        <dbReference type="ARBA" id="ARBA00023224"/>
    </source>
</evidence>
<dbReference type="PROSITE" id="PS50262">
    <property type="entry name" value="G_PROTEIN_RECEP_F1_2"/>
    <property type="match status" value="1"/>
</dbReference>
<reference evidence="11" key="1">
    <citation type="submission" date="2018-07" db="EMBL/GenBank/DDBJ databases">
        <title>Comparative genomics of catfishes provides insights into carnivory and benthic adaptation.</title>
        <authorList>
            <person name="Zhang Y."/>
            <person name="Wang D."/>
            <person name="Peng Z."/>
            <person name="Zheng S."/>
            <person name="Shao F."/>
            <person name="Tao W."/>
        </authorList>
    </citation>
    <scope>NUCLEOTIDE SEQUENCE</scope>
    <source>
        <strain evidence="11">Chongqing</strain>
    </source>
</reference>
<evidence type="ECO:0000256" key="7">
    <source>
        <dbReference type="ARBA" id="ARBA00023170"/>
    </source>
</evidence>
<feature type="transmembrane region" description="Helical" evidence="9">
    <location>
        <begin position="34"/>
        <end position="56"/>
    </location>
</feature>
<keyword evidence="12" id="KW-1185">Reference proteome</keyword>
<proteinExistence type="predicted"/>
<feature type="transmembrane region" description="Helical" evidence="9">
    <location>
        <begin position="6"/>
        <end position="22"/>
    </location>
</feature>
<organism evidence="11 12">
    <name type="scientific">Silurus asotus</name>
    <name type="common">Amur catfish</name>
    <name type="synonym">Parasilurus asotus</name>
    <dbReference type="NCBI Taxonomy" id="30991"/>
    <lineage>
        <taxon>Eukaryota</taxon>
        <taxon>Metazoa</taxon>
        <taxon>Chordata</taxon>
        <taxon>Craniata</taxon>
        <taxon>Vertebrata</taxon>
        <taxon>Euteleostomi</taxon>
        <taxon>Actinopterygii</taxon>
        <taxon>Neopterygii</taxon>
        <taxon>Teleostei</taxon>
        <taxon>Ostariophysi</taxon>
        <taxon>Siluriformes</taxon>
        <taxon>Siluridae</taxon>
        <taxon>Silurus</taxon>
    </lineage>
</organism>
<dbReference type="PANTHER" id="PTHR24231:SF15">
    <property type="entry name" value="2-OXOGLUTARATE RECEPTOR 1"/>
    <property type="match status" value="1"/>
</dbReference>
<evidence type="ECO:0000259" key="10">
    <source>
        <dbReference type="PROSITE" id="PS50262"/>
    </source>
</evidence>
<dbReference type="Pfam" id="PF00001">
    <property type="entry name" value="7tm_1"/>
    <property type="match status" value="1"/>
</dbReference>
<accession>A0AAD5B4E7</accession>
<evidence type="ECO:0000256" key="1">
    <source>
        <dbReference type="ARBA" id="ARBA00004651"/>
    </source>
</evidence>
<evidence type="ECO:0000313" key="11">
    <source>
        <dbReference type="EMBL" id="KAI5628519.1"/>
    </source>
</evidence>
<dbReference type="EMBL" id="MU545793">
    <property type="protein sequence ID" value="KAI5628519.1"/>
    <property type="molecule type" value="Genomic_DNA"/>
</dbReference>
<name>A0AAD5B4E7_SILAS</name>
<keyword evidence="8" id="KW-0807">Transducer</keyword>
<keyword evidence="7 11" id="KW-0675">Receptor</keyword>
<protein>
    <submittedName>
        <fullName evidence="11">2-oxoglutarate receptor 1</fullName>
    </submittedName>
</protein>
<dbReference type="SUPFAM" id="SSF81321">
    <property type="entry name" value="Family A G protein-coupled receptor-like"/>
    <property type="match status" value="1"/>
</dbReference>
<evidence type="ECO:0000256" key="5">
    <source>
        <dbReference type="ARBA" id="ARBA00023040"/>
    </source>
</evidence>
<evidence type="ECO:0000256" key="2">
    <source>
        <dbReference type="ARBA" id="ARBA00022475"/>
    </source>
</evidence>
<keyword evidence="5" id="KW-0297">G-protein coupled receptor</keyword>
<sequence length="292" mass="33331">MYGIIFLVGFTGNIIAIIIYVVKLRPWKSGSIIMMNLAVADLLYALSLPFLVNFYITRNWTLGEFMCRFLRFCFHFNLYGSILFLTCLSVFRYVVVVHPLRAAQVQKASWGVSACLITWAISLLEISPMVTMITTQKFGNTTDCLDFASNDPKMVWWYGWLLSILGYLLPLFVVCWCYTHIRVALGKSLSASRPSRVRAHRLTVMILAVFVMCFLPYHILRVLRVDSLRSNMTSCADKKTINDVYMLSRPLAGLNTFFNLALFTLAGDKFQQAFYSLIPRRKPVISMVAVTC</sequence>
<dbReference type="Gene3D" id="1.20.1070.10">
    <property type="entry name" value="Rhodopsin 7-helix transmembrane proteins"/>
    <property type="match status" value="1"/>
</dbReference>
<evidence type="ECO:0000256" key="9">
    <source>
        <dbReference type="SAM" id="Phobius"/>
    </source>
</evidence>
<dbReference type="InterPro" id="IPR017452">
    <property type="entry name" value="GPCR_Rhodpsn_7TM"/>
</dbReference>
<feature type="transmembrane region" description="Helical" evidence="9">
    <location>
        <begin position="108"/>
        <end position="135"/>
    </location>
</feature>